<dbReference type="PANTHER" id="PTHR48084:SF1">
    <property type="entry name" value="2-OXOGLUTARATE SYNTHASE SUBUNIT KORB"/>
    <property type="match status" value="1"/>
</dbReference>
<accession>A0A1F5AAA0</accession>
<gene>
    <name evidence="3" type="ORF">A2V47_03370</name>
</gene>
<dbReference type="CDD" id="cd03375">
    <property type="entry name" value="TPP_OGFOR"/>
    <property type="match status" value="1"/>
</dbReference>
<name>A0A1F5AAA0_9BACT</name>
<dbReference type="GO" id="GO:0030976">
    <property type="term" value="F:thiamine pyrophosphate binding"/>
    <property type="evidence" value="ECO:0007669"/>
    <property type="project" value="InterPro"/>
</dbReference>
<protein>
    <submittedName>
        <fullName evidence="3">2-oxoacid:ferredoxin oxidoreductase subunit beta</fullName>
    </submittedName>
</protein>
<dbReference type="Proteomes" id="UP000177701">
    <property type="component" value="Unassembled WGS sequence"/>
</dbReference>
<keyword evidence="1" id="KW-0560">Oxidoreductase</keyword>
<sequence length="275" mass="30092">MKTVINNYIREEMFPNMWCPGCGNGIVLGAIIRAIDDLSWDKDKIVAVSGIGCSSRITGYVDFCTMNTTHGRALPFATGIKMANPDLKVIVVMGDGDCSAIGGNHFIHAARRNIDLTAIIINNMIYGMTGGQYSPLTPTGKYGSTAPYGNIDQSFDLVELAIAAGASYVARGTVYNPRQSTSLIKNALDKKGFSVVEIISDCPVSYGKMNKMKSPADMLKWIKDITVSKKVWEGFSPDEKKGKYAIGEFLSKDRPDYTELYEEIIKKAQERGGNK</sequence>
<evidence type="ECO:0000313" key="4">
    <source>
        <dbReference type="Proteomes" id="UP000177701"/>
    </source>
</evidence>
<feature type="domain" description="Thiamine pyrophosphate enzyme TPP-binding" evidence="2">
    <location>
        <begin position="51"/>
        <end position="198"/>
    </location>
</feature>
<comment type="caution">
    <text evidence="3">The sequence shown here is derived from an EMBL/GenBank/DDBJ whole genome shotgun (WGS) entry which is preliminary data.</text>
</comment>
<evidence type="ECO:0000313" key="3">
    <source>
        <dbReference type="EMBL" id="OGD15459.1"/>
    </source>
</evidence>
<dbReference type="Pfam" id="PF02775">
    <property type="entry name" value="TPP_enzyme_C"/>
    <property type="match status" value="1"/>
</dbReference>
<dbReference type="GO" id="GO:0016625">
    <property type="term" value="F:oxidoreductase activity, acting on the aldehyde or oxo group of donors, iron-sulfur protein as acceptor"/>
    <property type="evidence" value="ECO:0007669"/>
    <property type="project" value="UniProtKB-ARBA"/>
</dbReference>
<dbReference type="GO" id="GO:0044281">
    <property type="term" value="P:small molecule metabolic process"/>
    <property type="evidence" value="ECO:0007669"/>
    <property type="project" value="UniProtKB-ARBA"/>
</dbReference>
<evidence type="ECO:0000259" key="2">
    <source>
        <dbReference type="Pfam" id="PF02775"/>
    </source>
</evidence>
<dbReference type="GO" id="GO:0045333">
    <property type="term" value="P:cellular respiration"/>
    <property type="evidence" value="ECO:0007669"/>
    <property type="project" value="UniProtKB-ARBA"/>
</dbReference>
<reference evidence="3 4" key="1">
    <citation type="journal article" date="2016" name="Nat. Commun.">
        <title>Thousands of microbial genomes shed light on interconnected biogeochemical processes in an aquifer system.</title>
        <authorList>
            <person name="Anantharaman K."/>
            <person name="Brown C.T."/>
            <person name="Hug L.A."/>
            <person name="Sharon I."/>
            <person name="Castelle C.J."/>
            <person name="Probst A.J."/>
            <person name="Thomas B.C."/>
            <person name="Singh A."/>
            <person name="Wilkins M.J."/>
            <person name="Karaoz U."/>
            <person name="Brodie E.L."/>
            <person name="Williams K.H."/>
            <person name="Hubbard S.S."/>
            <person name="Banfield J.F."/>
        </authorList>
    </citation>
    <scope>NUCLEOTIDE SEQUENCE [LARGE SCALE GENOMIC DNA]</scope>
</reference>
<dbReference type="InterPro" id="IPR051457">
    <property type="entry name" value="2-oxoacid:Fd_oxidoreductase"/>
</dbReference>
<dbReference type="InterPro" id="IPR011766">
    <property type="entry name" value="TPP_enzyme_TPP-bd"/>
</dbReference>
<proteinExistence type="predicted"/>
<dbReference type="EMBL" id="MEYH01000055">
    <property type="protein sequence ID" value="OGD15459.1"/>
    <property type="molecule type" value="Genomic_DNA"/>
</dbReference>
<dbReference type="STRING" id="1797291.A2V47_03370"/>
<dbReference type="SUPFAM" id="SSF52518">
    <property type="entry name" value="Thiamin diphosphate-binding fold (THDP-binding)"/>
    <property type="match status" value="1"/>
</dbReference>
<dbReference type="InterPro" id="IPR029061">
    <property type="entry name" value="THDP-binding"/>
</dbReference>
<dbReference type="AlphaFoldDB" id="A0A1F5AAA0"/>
<dbReference type="Gene3D" id="3.40.50.970">
    <property type="match status" value="1"/>
</dbReference>
<dbReference type="PANTHER" id="PTHR48084">
    <property type="entry name" value="2-OXOGLUTARATE OXIDOREDUCTASE SUBUNIT KORB-RELATED"/>
    <property type="match status" value="1"/>
</dbReference>
<evidence type="ECO:0000256" key="1">
    <source>
        <dbReference type="ARBA" id="ARBA00023002"/>
    </source>
</evidence>
<organism evidence="3 4">
    <name type="scientific">Candidatus Sediminicultor quintus</name>
    <dbReference type="NCBI Taxonomy" id="1797291"/>
    <lineage>
        <taxon>Bacteria</taxon>
        <taxon>Pseudomonadati</taxon>
        <taxon>Atribacterota</taxon>
        <taxon>Candidatus Phoenicimicrobiia</taxon>
        <taxon>Candidatus Pheonicimicrobiales</taxon>
        <taxon>Candidatus Phoenicimicrobiaceae</taxon>
        <taxon>Candidatus Sediminicultor</taxon>
    </lineage>
</organism>